<reference evidence="3" key="1">
    <citation type="submission" date="2024-04" db="EMBL/GenBank/DDBJ databases">
        <authorList>
            <person name="Shaw F."/>
            <person name="Minotto A."/>
        </authorList>
    </citation>
    <scope>NUCLEOTIDE SEQUENCE [LARGE SCALE GENOMIC DNA]</scope>
</reference>
<protein>
    <recommendedName>
        <fullName evidence="4">UBC core domain-containing protein</fullName>
    </recommendedName>
</protein>
<organism evidence="2 3">
    <name type="scientific">Somion occarium</name>
    <dbReference type="NCBI Taxonomy" id="3059160"/>
    <lineage>
        <taxon>Eukaryota</taxon>
        <taxon>Fungi</taxon>
        <taxon>Dikarya</taxon>
        <taxon>Basidiomycota</taxon>
        <taxon>Agaricomycotina</taxon>
        <taxon>Agaricomycetes</taxon>
        <taxon>Polyporales</taxon>
        <taxon>Cerrenaceae</taxon>
        <taxon>Somion</taxon>
    </lineage>
</organism>
<evidence type="ECO:0000256" key="1">
    <source>
        <dbReference type="SAM" id="MobiDB-lite"/>
    </source>
</evidence>
<name>A0ABP1CZ35_9APHY</name>
<dbReference type="Proteomes" id="UP001497453">
    <property type="component" value="Chromosome 2"/>
</dbReference>
<accession>A0ABP1CZ35</accession>
<sequence>MSNLSVQEEPRERRPSMTNHASEPPLTANQFVDNELLRGVSLGFNSPSISGALSPMQGPIPNVVALPYGKCPPFHVKAPSWRDLIKLMARLSGTRLEPTIEAMAVVKTDMKIRIVVNFVKVHQSSSDWHVILYMTIDYPVPANHPYAYKYRNGDPNVLPYSYSLSPMPAFLRDGADAPMSKWYNIPATQSNPLRKLPITFPDLAAYLITVLSESRVAVHDSSSGLRRLAKLIDTSYPSENTQGDEDERERRGLFDRLLKRSHRQSRDRNADTYDVVTPFYADEFGA</sequence>
<evidence type="ECO:0000313" key="3">
    <source>
        <dbReference type="Proteomes" id="UP001497453"/>
    </source>
</evidence>
<proteinExistence type="predicted"/>
<gene>
    <name evidence="2" type="ORF">GFSPODELE1_LOCUS3346</name>
</gene>
<keyword evidence="3" id="KW-1185">Reference proteome</keyword>
<dbReference type="EMBL" id="OZ037945">
    <property type="protein sequence ID" value="CAL1700916.1"/>
    <property type="molecule type" value="Genomic_DNA"/>
</dbReference>
<feature type="compositionally biased region" description="Polar residues" evidence="1">
    <location>
        <begin position="16"/>
        <end position="26"/>
    </location>
</feature>
<evidence type="ECO:0000313" key="2">
    <source>
        <dbReference type="EMBL" id="CAL1700916.1"/>
    </source>
</evidence>
<feature type="region of interest" description="Disordered" evidence="1">
    <location>
        <begin position="1"/>
        <end position="26"/>
    </location>
</feature>
<evidence type="ECO:0008006" key="4">
    <source>
        <dbReference type="Google" id="ProtNLM"/>
    </source>
</evidence>